<reference evidence="2 3" key="1">
    <citation type="journal article" date="2019" name="Sci. Rep.">
        <title>Orb-weaving spider Araneus ventricosus genome elucidates the spidroin gene catalogue.</title>
        <authorList>
            <person name="Kono N."/>
            <person name="Nakamura H."/>
            <person name="Ohtoshi R."/>
            <person name="Moran D.A.P."/>
            <person name="Shinohara A."/>
            <person name="Yoshida Y."/>
            <person name="Fujiwara M."/>
            <person name="Mori M."/>
            <person name="Tomita M."/>
            <person name="Arakawa K."/>
        </authorList>
    </citation>
    <scope>NUCLEOTIDE SEQUENCE [LARGE SCALE GENOMIC DNA]</scope>
</reference>
<evidence type="ECO:0000313" key="3">
    <source>
        <dbReference type="Proteomes" id="UP000499080"/>
    </source>
</evidence>
<gene>
    <name evidence="2" type="ORF">AVEN_94091_1</name>
</gene>
<comment type="caution">
    <text evidence="2">The sequence shown here is derived from an EMBL/GenBank/DDBJ whole genome shotgun (WGS) entry which is preliminary data.</text>
</comment>
<name>A0A4Y2TEI6_ARAVE</name>
<protein>
    <submittedName>
        <fullName evidence="2">Uncharacterized protein</fullName>
    </submittedName>
</protein>
<organism evidence="2 3">
    <name type="scientific">Araneus ventricosus</name>
    <name type="common">Orbweaver spider</name>
    <name type="synonym">Epeira ventricosa</name>
    <dbReference type="NCBI Taxonomy" id="182803"/>
    <lineage>
        <taxon>Eukaryota</taxon>
        <taxon>Metazoa</taxon>
        <taxon>Ecdysozoa</taxon>
        <taxon>Arthropoda</taxon>
        <taxon>Chelicerata</taxon>
        <taxon>Arachnida</taxon>
        <taxon>Araneae</taxon>
        <taxon>Araneomorphae</taxon>
        <taxon>Entelegynae</taxon>
        <taxon>Araneoidea</taxon>
        <taxon>Araneidae</taxon>
        <taxon>Araneus</taxon>
    </lineage>
</organism>
<accession>A0A4Y2TEI6</accession>
<feature type="region of interest" description="Disordered" evidence="1">
    <location>
        <begin position="59"/>
        <end position="92"/>
    </location>
</feature>
<sequence length="92" mass="10563">MPLLIANGETVDRVRDLSDEDRIKNRTYLLTQSTLILNTQFITFHTIRNFRRRAHAMFNRNSGTDGTTHHGAQQGKAVTGSEQCQPRHLPWC</sequence>
<keyword evidence="3" id="KW-1185">Reference proteome</keyword>
<dbReference type="Proteomes" id="UP000499080">
    <property type="component" value="Unassembled WGS sequence"/>
</dbReference>
<dbReference type="EMBL" id="BGPR01027409">
    <property type="protein sequence ID" value="GBN97866.1"/>
    <property type="molecule type" value="Genomic_DNA"/>
</dbReference>
<dbReference type="AlphaFoldDB" id="A0A4Y2TEI6"/>
<proteinExistence type="predicted"/>
<evidence type="ECO:0000313" key="2">
    <source>
        <dbReference type="EMBL" id="GBN97866.1"/>
    </source>
</evidence>
<evidence type="ECO:0000256" key="1">
    <source>
        <dbReference type="SAM" id="MobiDB-lite"/>
    </source>
</evidence>